<feature type="region of interest" description="Disordered" evidence="1">
    <location>
        <begin position="36"/>
        <end position="68"/>
    </location>
</feature>
<dbReference type="EMBL" id="JBFOLJ010000012">
    <property type="protein sequence ID" value="KAL2488897.1"/>
    <property type="molecule type" value="Genomic_DNA"/>
</dbReference>
<proteinExistence type="predicted"/>
<keyword evidence="3" id="KW-1185">Reference proteome</keyword>
<dbReference type="AlphaFoldDB" id="A0ABD1RKJ7"/>
<evidence type="ECO:0000313" key="3">
    <source>
        <dbReference type="Proteomes" id="UP001604277"/>
    </source>
</evidence>
<reference evidence="3" key="1">
    <citation type="submission" date="2024-07" db="EMBL/GenBank/DDBJ databases">
        <title>Two chromosome-level genome assemblies of Korean endemic species Abeliophyllum distichum and Forsythia ovata (Oleaceae).</title>
        <authorList>
            <person name="Jang H."/>
        </authorList>
    </citation>
    <scope>NUCLEOTIDE SEQUENCE [LARGE SCALE GENOMIC DNA]</scope>
</reference>
<comment type="caution">
    <text evidence="2">The sequence shown here is derived from an EMBL/GenBank/DDBJ whole genome shotgun (WGS) entry which is preliminary data.</text>
</comment>
<evidence type="ECO:0000256" key="1">
    <source>
        <dbReference type="SAM" id="MobiDB-lite"/>
    </source>
</evidence>
<evidence type="ECO:0000313" key="2">
    <source>
        <dbReference type="EMBL" id="KAL2488897.1"/>
    </source>
</evidence>
<organism evidence="2 3">
    <name type="scientific">Forsythia ovata</name>
    <dbReference type="NCBI Taxonomy" id="205694"/>
    <lineage>
        <taxon>Eukaryota</taxon>
        <taxon>Viridiplantae</taxon>
        <taxon>Streptophyta</taxon>
        <taxon>Embryophyta</taxon>
        <taxon>Tracheophyta</taxon>
        <taxon>Spermatophyta</taxon>
        <taxon>Magnoliopsida</taxon>
        <taxon>eudicotyledons</taxon>
        <taxon>Gunneridae</taxon>
        <taxon>Pentapetalae</taxon>
        <taxon>asterids</taxon>
        <taxon>lamiids</taxon>
        <taxon>Lamiales</taxon>
        <taxon>Oleaceae</taxon>
        <taxon>Forsythieae</taxon>
        <taxon>Forsythia</taxon>
    </lineage>
</organism>
<dbReference type="Proteomes" id="UP001604277">
    <property type="component" value="Unassembled WGS sequence"/>
</dbReference>
<accession>A0ABD1RKJ7</accession>
<sequence length="122" mass="13795">MSSVAESDVIYPQLPGLLSLELPQYNHFQLGAESLSSKNAVEPASTTTDSERRSYHQHQFGSYRSPKAVAPSSTMARLRWQRISNMTGCLHKFLPWDKRVDMATMLEETYKLQVHQVPPSAD</sequence>
<name>A0ABD1RKJ7_9LAMI</name>
<protein>
    <submittedName>
        <fullName evidence="2">Transcription factor bHLH</fullName>
    </submittedName>
</protein>
<gene>
    <name evidence="2" type="ORF">Fot_42189</name>
</gene>
<feature type="compositionally biased region" description="Polar residues" evidence="1">
    <location>
        <begin position="36"/>
        <end position="48"/>
    </location>
</feature>